<dbReference type="Gene3D" id="3.40.50.970">
    <property type="match status" value="2"/>
</dbReference>
<accession>A0A1I2DZI2</accession>
<dbReference type="PANTHER" id="PTHR18968:SF142">
    <property type="entry name" value="ACETOLACTATE SYNTHASE"/>
    <property type="match status" value="1"/>
</dbReference>
<dbReference type="SUPFAM" id="SSF52467">
    <property type="entry name" value="DHS-like NAD/FAD-binding domain"/>
    <property type="match status" value="1"/>
</dbReference>
<dbReference type="GO" id="GO:0030976">
    <property type="term" value="F:thiamine pyrophosphate binding"/>
    <property type="evidence" value="ECO:0007669"/>
    <property type="project" value="InterPro"/>
</dbReference>
<evidence type="ECO:0000256" key="1">
    <source>
        <dbReference type="ARBA" id="ARBA00007812"/>
    </source>
</evidence>
<dbReference type="GO" id="GO:0000287">
    <property type="term" value="F:magnesium ion binding"/>
    <property type="evidence" value="ECO:0007669"/>
    <property type="project" value="InterPro"/>
</dbReference>
<dbReference type="Pfam" id="PF02775">
    <property type="entry name" value="TPP_enzyme_C"/>
    <property type="match status" value="1"/>
</dbReference>
<proteinExistence type="inferred from homology"/>
<sequence>MKIRVSDYIANYIESMGIKSAFMLSGGGMMHLIDALGQLTQVKYYCNHHEQASAMAAEGYARQTNQLGVCYATSGPGATNIVTGLTGAWLDSAPVLFITGQSNLLQTVRGTQISGLRQYGTFEVDIVAITEPITKYSVFVTDPKSIRFHLEKAVFLATTGRPGPVLIDIPLNIQGALIDTEELEGYTPELENNYKVNAQEIEDVIELLKKAERPILLAGHGIRAAGCINDFRDFVHKLNIPVVTTQLGKDVLPYVSDLFVGHPGVKGDRAGNLCVQNADLILVLGSSLHAQTTGYDVEHFAPHAIKIQIELDKAVLERENVGVNIKINSDIKTFIELMNKHEKLSLNIDGWKDACINWKTKYAVFNEPHIIDDGPVNFYEFAEVLSNELVGNETIVTDAGSAFYVMGQGLKIKENQRYIVSGGLGAMGYALPASLGIATADSDLNVICVTGDGSLQTNIQELQTMKHYQLNVKLFVLNNDGYVSIRNTQNAYFSGHYVGTSIDSGVSIPDLDKIANAYGIPYIACENRYGLKDAINQALAIEGPVICGITSQPNQLIIPTVSSAKLDDGRMVSKPIHDMFPFLDPEELKKNMFASS</sequence>
<dbReference type="PANTHER" id="PTHR18968">
    <property type="entry name" value="THIAMINE PYROPHOSPHATE ENZYMES"/>
    <property type="match status" value="1"/>
</dbReference>
<gene>
    <name evidence="7" type="ORF">SAMN04487969_10891</name>
</gene>
<dbReference type="SUPFAM" id="SSF52518">
    <property type="entry name" value="Thiamin diphosphate-binding fold (THDP-binding)"/>
    <property type="match status" value="2"/>
</dbReference>
<dbReference type="Proteomes" id="UP000183410">
    <property type="component" value="Unassembled WGS sequence"/>
</dbReference>
<evidence type="ECO:0000259" key="6">
    <source>
        <dbReference type="Pfam" id="PF02776"/>
    </source>
</evidence>
<dbReference type="InterPro" id="IPR012001">
    <property type="entry name" value="Thiamin_PyroP_enz_TPP-bd_dom"/>
</dbReference>
<dbReference type="Gene3D" id="3.40.50.1220">
    <property type="entry name" value="TPP-binding domain"/>
    <property type="match status" value="1"/>
</dbReference>
<organism evidence="7 8">
    <name type="scientific">Paenibacillus algorifonticola</name>
    <dbReference type="NCBI Taxonomy" id="684063"/>
    <lineage>
        <taxon>Bacteria</taxon>
        <taxon>Bacillati</taxon>
        <taxon>Bacillota</taxon>
        <taxon>Bacilli</taxon>
        <taxon>Bacillales</taxon>
        <taxon>Paenibacillaceae</taxon>
        <taxon>Paenibacillus</taxon>
    </lineage>
</organism>
<keyword evidence="2 3" id="KW-0786">Thiamine pyrophosphate</keyword>
<dbReference type="OrthoDB" id="4494979at2"/>
<dbReference type="Pfam" id="PF02776">
    <property type="entry name" value="TPP_enzyme_N"/>
    <property type="match status" value="1"/>
</dbReference>
<dbReference type="RefSeq" id="WP_046228866.1">
    <property type="nucleotide sequence ID" value="NZ_FONN01000008.1"/>
</dbReference>
<keyword evidence="8" id="KW-1185">Reference proteome</keyword>
<evidence type="ECO:0000313" key="8">
    <source>
        <dbReference type="Proteomes" id="UP000183410"/>
    </source>
</evidence>
<dbReference type="FunFam" id="3.40.50.970:FF:000007">
    <property type="entry name" value="Acetolactate synthase"/>
    <property type="match status" value="1"/>
</dbReference>
<evidence type="ECO:0000259" key="5">
    <source>
        <dbReference type="Pfam" id="PF02775"/>
    </source>
</evidence>
<dbReference type="InterPro" id="IPR029061">
    <property type="entry name" value="THDP-binding"/>
</dbReference>
<dbReference type="GO" id="GO:0009099">
    <property type="term" value="P:L-valine biosynthetic process"/>
    <property type="evidence" value="ECO:0007669"/>
    <property type="project" value="TreeGrafter"/>
</dbReference>
<dbReference type="GO" id="GO:0050660">
    <property type="term" value="F:flavin adenine dinucleotide binding"/>
    <property type="evidence" value="ECO:0007669"/>
    <property type="project" value="TreeGrafter"/>
</dbReference>
<feature type="domain" description="Thiamine pyrophosphate enzyme central" evidence="4">
    <location>
        <begin position="201"/>
        <end position="336"/>
    </location>
</feature>
<dbReference type="AlphaFoldDB" id="A0A1I2DZI2"/>
<dbReference type="InterPro" id="IPR029035">
    <property type="entry name" value="DHS-like_NAD/FAD-binding_dom"/>
</dbReference>
<dbReference type="GO" id="GO:0005948">
    <property type="term" value="C:acetolactate synthase complex"/>
    <property type="evidence" value="ECO:0007669"/>
    <property type="project" value="TreeGrafter"/>
</dbReference>
<dbReference type="CDD" id="cd07035">
    <property type="entry name" value="TPP_PYR_POX_like"/>
    <property type="match status" value="1"/>
</dbReference>
<protein>
    <submittedName>
        <fullName evidence="7">Acetolactate synthase-1/2/3 large subunit</fullName>
    </submittedName>
</protein>
<dbReference type="GO" id="GO:0003984">
    <property type="term" value="F:acetolactate synthase activity"/>
    <property type="evidence" value="ECO:0007669"/>
    <property type="project" value="TreeGrafter"/>
</dbReference>
<evidence type="ECO:0000256" key="3">
    <source>
        <dbReference type="RuleBase" id="RU362132"/>
    </source>
</evidence>
<reference evidence="8" key="1">
    <citation type="submission" date="2016-10" db="EMBL/GenBank/DDBJ databases">
        <authorList>
            <person name="Varghese N."/>
            <person name="Submissions S."/>
        </authorList>
    </citation>
    <scope>NUCLEOTIDE SEQUENCE [LARGE SCALE GENOMIC DNA]</scope>
    <source>
        <strain evidence="8">CGMCC 1.10223</strain>
    </source>
</reference>
<dbReference type="InterPro" id="IPR045229">
    <property type="entry name" value="TPP_enz"/>
</dbReference>
<dbReference type="InterPro" id="IPR012000">
    <property type="entry name" value="Thiamin_PyroP_enz_cen_dom"/>
</dbReference>
<dbReference type="GO" id="GO:0009097">
    <property type="term" value="P:isoleucine biosynthetic process"/>
    <property type="evidence" value="ECO:0007669"/>
    <property type="project" value="TreeGrafter"/>
</dbReference>
<evidence type="ECO:0000259" key="4">
    <source>
        <dbReference type="Pfam" id="PF00205"/>
    </source>
</evidence>
<dbReference type="EMBL" id="FONN01000008">
    <property type="protein sequence ID" value="SFE86102.1"/>
    <property type="molecule type" value="Genomic_DNA"/>
</dbReference>
<name>A0A1I2DZI2_9BACL</name>
<feature type="domain" description="Thiamine pyrophosphate enzyme N-terminal TPP-binding" evidence="6">
    <location>
        <begin position="4"/>
        <end position="110"/>
    </location>
</feature>
<dbReference type="InterPro" id="IPR011766">
    <property type="entry name" value="TPP_enzyme_TPP-bd"/>
</dbReference>
<comment type="similarity">
    <text evidence="1 3">Belongs to the TPP enzyme family.</text>
</comment>
<evidence type="ECO:0000256" key="2">
    <source>
        <dbReference type="ARBA" id="ARBA00023052"/>
    </source>
</evidence>
<dbReference type="CDD" id="cd00568">
    <property type="entry name" value="TPP_enzymes"/>
    <property type="match status" value="1"/>
</dbReference>
<feature type="domain" description="Thiamine pyrophosphate enzyme TPP-binding" evidence="5">
    <location>
        <begin position="398"/>
        <end position="547"/>
    </location>
</feature>
<evidence type="ECO:0000313" key="7">
    <source>
        <dbReference type="EMBL" id="SFE86102.1"/>
    </source>
</evidence>
<dbReference type="Pfam" id="PF00205">
    <property type="entry name" value="TPP_enzyme_M"/>
    <property type="match status" value="1"/>
</dbReference>